<keyword evidence="5 9" id="KW-0812">Transmembrane</keyword>
<dbReference type="PANTHER" id="PTHR21716:SF53">
    <property type="entry name" value="PERMEASE PERM-RELATED"/>
    <property type="match status" value="1"/>
</dbReference>
<feature type="transmembrane region" description="Helical" evidence="9">
    <location>
        <begin position="196"/>
        <end position="213"/>
    </location>
</feature>
<evidence type="ECO:0000256" key="3">
    <source>
        <dbReference type="ARBA" id="ARBA00022448"/>
    </source>
</evidence>
<evidence type="ECO:0000256" key="9">
    <source>
        <dbReference type="SAM" id="Phobius"/>
    </source>
</evidence>
<sequence length="371" mass="38597">MLGILAIVAVVLYLMSMVTVLVIPVVLALFPATLLRPITNALRKVKVPDALSSLLAILIAVGAIAGVIGAMVPLVVNQIPELTESATEGIDEIEAWLDDEPFGLQVGGLSDLVEMAQDQLGDLGEYAGQAAGAAFAAFEALIGFLLLFVVLFFYLKDGKRLRDGFVATMPRRGRARARQSLDQAWETLGKYFRGQLLVAFVDAVFIGVGLLILDVPLALPLAVLIFFGGLFPIVGAVTTGALAVLVALADGGLTTGLIVLGLVLAVQQLESNVLEPIILGRAIHLHPLVVLLSITAGSLLLGILGAFLAVPVAAITARIVDDVRTGPPPPEIEEAVAEDSPPDPEQQAEQEAAISAAGADSPSDAGSSSRD</sequence>
<feature type="compositionally biased region" description="Low complexity" evidence="8">
    <location>
        <begin position="349"/>
        <end position="371"/>
    </location>
</feature>
<comment type="subcellular location">
    <subcellularLocation>
        <location evidence="1">Cell membrane</location>
        <topology evidence="1">Multi-pass membrane protein</topology>
    </subcellularLocation>
</comment>
<evidence type="ECO:0000256" key="1">
    <source>
        <dbReference type="ARBA" id="ARBA00004651"/>
    </source>
</evidence>
<organism evidence="10 11">
    <name type="scientific">Egicoccus halophilus</name>
    <dbReference type="NCBI Taxonomy" id="1670830"/>
    <lineage>
        <taxon>Bacteria</taxon>
        <taxon>Bacillati</taxon>
        <taxon>Actinomycetota</taxon>
        <taxon>Nitriliruptoria</taxon>
        <taxon>Egicoccales</taxon>
        <taxon>Egicoccaceae</taxon>
        <taxon>Egicoccus</taxon>
    </lineage>
</organism>
<evidence type="ECO:0000256" key="2">
    <source>
        <dbReference type="ARBA" id="ARBA00009773"/>
    </source>
</evidence>
<dbReference type="GO" id="GO:0005886">
    <property type="term" value="C:plasma membrane"/>
    <property type="evidence" value="ECO:0007669"/>
    <property type="project" value="UniProtKB-SubCell"/>
</dbReference>
<dbReference type="AlphaFoldDB" id="A0A8J3A6J5"/>
<feature type="compositionally biased region" description="Acidic residues" evidence="8">
    <location>
        <begin position="331"/>
        <end position="348"/>
    </location>
</feature>
<keyword evidence="7 9" id="KW-0472">Membrane</keyword>
<evidence type="ECO:0000256" key="7">
    <source>
        <dbReference type="ARBA" id="ARBA00023136"/>
    </source>
</evidence>
<gene>
    <name evidence="10" type="ORF">GCM10011354_09810</name>
</gene>
<dbReference type="GO" id="GO:0055085">
    <property type="term" value="P:transmembrane transport"/>
    <property type="evidence" value="ECO:0007669"/>
    <property type="project" value="TreeGrafter"/>
</dbReference>
<accession>A0A8J3A6J5</accession>
<keyword evidence="4" id="KW-1003">Cell membrane</keyword>
<feature type="transmembrane region" description="Helical" evidence="9">
    <location>
        <begin position="6"/>
        <end position="30"/>
    </location>
</feature>
<dbReference type="PANTHER" id="PTHR21716">
    <property type="entry name" value="TRANSMEMBRANE PROTEIN"/>
    <property type="match status" value="1"/>
</dbReference>
<comment type="similarity">
    <text evidence="2">Belongs to the autoinducer-2 exporter (AI-2E) (TC 2.A.86) family.</text>
</comment>
<feature type="transmembrane region" description="Helical" evidence="9">
    <location>
        <begin position="252"/>
        <end position="269"/>
    </location>
</feature>
<dbReference type="InterPro" id="IPR002549">
    <property type="entry name" value="AI-2E-like"/>
</dbReference>
<keyword evidence="11" id="KW-1185">Reference proteome</keyword>
<protein>
    <recommendedName>
        <fullName evidence="12">AI-2E family transporter</fullName>
    </recommendedName>
</protein>
<evidence type="ECO:0000313" key="11">
    <source>
        <dbReference type="Proteomes" id="UP000650511"/>
    </source>
</evidence>
<evidence type="ECO:0000256" key="8">
    <source>
        <dbReference type="SAM" id="MobiDB-lite"/>
    </source>
</evidence>
<reference evidence="10" key="1">
    <citation type="journal article" date="2014" name="Int. J. Syst. Evol. Microbiol.">
        <title>Complete genome sequence of Corynebacterium casei LMG S-19264T (=DSM 44701T), isolated from a smear-ripened cheese.</title>
        <authorList>
            <consortium name="US DOE Joint Genome Institute (JGI-PGF)"/>
            <person name="Walter F."/>
            <person name="Albersmeier A."/>
            <person name="Kalinowski J."/>
            <person name="Ruckert C."/>
        </authorList>
    </citation>
    <scope>NUCLEOTIDE SEQUENCE</scope>
    <source>
        <strain evidence="10">CGMCC 1.14988</strain>
    </source>
</reference>
<feature type="transmembrane region" description="Helical" evidence="9">
    <location>
        <begin position="219"/>
        <end position="245"/>
    </location>
</feature>
<keyword evidence="3" id="KW-0813">Transport</keyword>
<feature type="region of interest" description="Disordered" evidence="8">
    <location>
        <begin position="325"/>
        <end position="371"/>
    </location>
</feature>
<feature type="transmembrane region" description="Helical" evidence="9">
    <location>
        <begin position="51"/>
        <end position="76"/>
    </location>
</feature>
<evidence type="ECO:0000256" key="4">
    <source>
        <dbReference type="ARBA" id="ARBA00022475"/>
    </source>
</evidence>
<evidence type="ECO:0000256" key="5">
    <source>
        <dbReference type="ARBA" id="ARBA00022692"/>
    </source>
</evidence>
<dbReference type="Pfam" id="PF01594">
    <property type="entry name" value="AI-2E_transport"/>
    <property type="match status" value="1"/>
</dbReference>
<evidence type="ECO:0000256" key="6">
    <source>
        <dbReference type="ARBA" id="ARBA00022989"/>
    </source>
</evidence>
<evidence type="ECO:0008006" key="12">
    <source>
        <dbReference type="Google" id="ProtNLM"/>
    </source>
</evidence>
<feature type="transmembrane region" description="Helical" evidence="9">
    <location>
        <begin position="130"/>
        <end position="155"/>
    </location>
</feature>
<dbReference type="Proteomes" id="UP000650511">
    <property type="component" value="Unassembled WGS sequence"/>
</dbReference>
<feature type="transmembrane region" description="Helical" evidence="9">
    <location>
        <begin position="289"/>
        <end position="315"/>
    </location>
</feature>
<name>A0A8J3A6J5_9ACTN</name>
<proteinExistence type="inferred from homology"/>
<reference evidence="10" key="2">
    <citation type="submission" date="2020-09" db="EMBL/GenBank/DDBJ databases">
        <authorList>
            <person name="Sun Q."/>
            <person name="Zhou Y."/>
        </authorList>
    </citation>
    <scope>NUCLEOTIDE SEQUENCE</scope>
    <source>
        <strain evidence="10">CGMCC 1.14988</strain>
    </source>
</reference>
<evidence type="ECO:0000313" key="10">
    <source>
        <dbReference type="EMBL" id="GGI04581.1"/>
    </source>
</evidence>
<keyword evidence="6 9" id="KW-1133">Transmembrane helix</keyword>
<comment type="caution">
    <text evidence="10">The sequence shown here is derived from an EMBL/GenBank/DDBJ whole genome shotgun (WGS) entry which is preliminary data.</text>
</comment>
<dbReference type="EMBL" id="BMHA01000003">
    <property type="protein sequence ID" value="GGI04581.1"/>
    <property type="molecule type" value="Genomic_DNA"/>
</dbReference>